<protein>
    <submittedName>
        <fullName evidence="3">Uncharacterized protein</fullName>
    </submittedName>
</protein>
<sequence length="855" mass="96700">MTLAIFLKYAVSQSKARDFDPSLQVMRGKCAKEPKRITRARVIKEEQCTNKKQRSRKGQAKLSDLPLLPLEMILNHLNETKNYASLSSFKSASRFTKLTVESFMQQKSKIPEVIRINILKMEETIRTSFEIEIQIQKNCIPLFHNFGVLKDRVSVTFKIPVRSRRDPVVSYLTEAMSERIGRLDIENVRSMDELRFIRKIIGNAKIDKLRCGADSVMQACGAEFCSELLIFIKESSVNFLSFGSWGHIIPGDPDAFADALVDSCSDAILTGMHRKVRFNQFLGLTNAQWMEKLAPFCAFFNEMSVDVVESALASSSLMDRPLSPIEKLPGNLFDAIIDYASKAMRDLVDSYVFSAPNLVHRMEIKGAEEGEARSGTFHIAMEVQPEMANRFELQLRLVAVGGRRRLERKDQSFCLIYFSSPFLASFMYLSVDYGGNHPRSREEALGDEQRTHHCSVGLFRFGLPLPPPPLLQFTEGRGYWRPMAPVCPRHMDRRLLMAIRLTPSFQAKKCLPTDIRYKKTRNWPVVGPARIVMEQGTIIRYKQTSEGAAATAETVKSKFNDMRNSSLFKSFESKLGIAYTSAKMTASTSIDAGDSMSGSCVFHMCARYVYPRELIRRDPPNGVSSMLVYRATATVADWPTAPTWQELVSSLTRTAHTIRTVHVENCSADPNRTMVWMFLTGVNMRKLEYTSNRLNEEEVANIHSLIRVHEVAMLSLCVKEVAPNSCSASPPVGLSKHSTSINYFDWAPTILAIFDGENELDKLCIENTAYPDFLTQESITSLCENLPNVGKEVWFESTLHLPSTDASFSSKTCGHYVKDKLQFMIYYKSFEHMSSSIWSDAIFRFNESATLETVA</sequence>
<dbReference type="GO" id="GO:0005737">
    <property type="term" value="C:cytoplasm"/>
    <property type="evidence" value="ECO:0000318"/>
    <property type="project" value="GO_Central"/>
</dbReference>
<organism evidence="3 4">
    <name type="scientific">Pristionchus pacificus</name>
    <name type="common">Parasitic nematode worm</name>
    <dbReference type="NCBI Taxonomy" id="54126"/>
    <lineage>
        <taxon>Eukaryota</taxon>
        <taxon>Metazoa</taxon>
        <taxon>Ecdysozoa</taxon>
        <taxon>Nematoda</taxon>
        <taxon>Chromadorea</taxon>
        <taxon>Rhabditida</taxon>
        <taxon>Rhabditina</taxon>
        <taxon>Diplogasteromorpha</taxon>
        <taxon>Diplogasteroidea</taxon>
        <taxon>Neodiplogasteridae</taxon>
        <taxon>Pristionchus</taxon>
    </lineage>
</organism>
<comment type="similarity">
    <text evidence="1">Belongs to the TPD52 family.</text>
</comment>
<dbReference type="PANTHER" id="PTHR19307:SF14">
    <property type="entry name" value="TUMOR PROTEIN D52"/>
    <property type="match status" value="1"/>
</dbReference>
<dbReference type="Proteomes" id="UP000005239">
    <property type="component" value="Unassembled WGS sequence"/>
</dbReference>
<proteinExistence type="inferred from homology"/>
<evidence type="ECO:0000313" key="4">
    <source>
        <dbReference type="Proteomes" id="UP000005239"/>
    </source>
</evidence>
<evidence type="ECO:0000256" key="2">
    <source>
        <dbReference type="ARBA" id="ARBA00023054"/>
    </source>
</evidence>
<dbReference type="InterPro" id="IPR007327">
    <property type="entry name" value="TPD52"/>
</dbReference>
<gene>
    <name evidence="3" type="primary">WBGene00090832</name>
</gene>
<accession>A0A8R1Y5E2</accession>
<evidence type="ECO:0000256" key="1">
    <source>
        <dbReference type="ARBA" id="ARBA00005702"/>
    </source>
</evidence>
<dbReference type="AlphaFoldDB" id="A0A2A6BWJ4"/>
<dbReference type="PANTHER" id="PTHR19307">
    <property type="entry name" value="TUMOR PROTEIN D52"/>
    <property type="match status" value="1"/>
</dbReference>
<evidence type="ECO:0000313" key="3">
    <source>
        <dbReference type="EnsemblMetazoa" id="PPA01278.1"/>
    </source>
</evidence>
<dbReference type="EnsemblMetazoa" id="PPA01278.1">
    <property type="protein sequence ID" value="PPA01278.1"/>
    <property type="gene ID" value="WBGene00090832"/>
</dbReference>
<keyword evidence="4" id="KW-1185">Reference proteome</keyword>
<reference evidence="4" key="1">
    <citation type="journal article" date="2008" name="Nat. Genet.">
        <title>The Pristionchus pacificus genome provides a unique perspective on nematode lifestyle and parasitism.</title>
        <authorList>
            <person name="Dieterich C."/>
            <person name="Clifton S.W."/>
            <person name="Schuster L.N."/>
            <person name="Chinwalla A."/>
            <person name="Delehaunty K."/>
            <person name="Dinkelacker I."/>
            <person name="Fulton L."/>
            <person name="Fulton R."/>
            <person name="Godfrey J."/>
            <person name="Minx P."/>
            <person name="Mitreva M."/>
            <person name="Roeseler W."/>
            <person name="Tian H."/>
            <person name="Witte H."/>
            <person name="Yang S.P."/>
            <person name="Wilson R.K."/>
            <person name="Sommer R.J."/>
        </authorList>
    </citation>
    <scope>NUCLEOTIDE SEQUENCE [LARGE SCALE GENOMIC DNA]</scope>
    <source>
        <strain evidence="4">PS312</strain>
    </source>
</reference>
<reference evidence="3" key="2">
    <citation type="submission" date="2022-06" db="UniProtKB">
        <authorList>
            <consortium name="EnsemblMetazoa"/>
        </authorList>
    </citation>
    <scope>IDENTIFICATION</scope>
    <source>
        <strain evidence="3">PS312</strain>
    </source>
</reference>
<keyword evidence="2" id="KW-0175">Coiled coil</keyword>
<accession>A0A2A6BWJ4</accession>
<name>A0A2A6BWJ4_PRIPA</name>